<dbReference type="CDD" id="cd17920">
    <property type="entry name" value="DEXHc_RecQ"/>
    <property type="match status" value="1"/>
</dbReference>
<dbReference type="STRING" id="71717.A0A4Y7T6C2"/>
<keyword evidence="5" id="KW-0238">DNA-binding</keyword>
<gene>
    <name evidence="11" type="ORF">FA13DRAFT_1631853</name>
</gene>
<evidence type="ECO:0000256" key="5">
    <source>
        <dbReference type="ARBA" id="ARBA00023125"/>
    </source>
</evidence>
<dbReference type="SMART" id="SM00487">
    <property type="entry name" value="DEXDc"/>
    <property type="match status" value="1"/>
</dbReference>
<keyword evidence="2" id="KW-0547">Nucleotide-binding</keyword>
<dbReference type="GO" id="GO:0003677">
    <property type="term" value="F:DNA binding"/>
    <property type="evidence" value="ECO:0007669"/>
    <property type="project" value="UniProtKB-KW"/>
</dbReference>
<dbReference type="GO" id="GO:0016787">
    <property type="term" value="F:hydrolase activity"/>
    <property type="evidence" value="ECO:0007669"/>
    <property type="project" value="UniProtKB-KW"/>
</dbReference>
<reference evidence="11 12" key="1">
    <citation type="journal article" date="2019" name="Nat. Ecol. Evol.">
        <title>Megaphylogeny resolves global patterns of mushroom evolution.</title>
        <authorList>
            <person name="Varga T."/>
            <person name="Krizsan K."/>
            <person name="Foldi C."/>
            <person name="Dima B."/>
            <person name="Sanchez-Garcia M."/>
            <person name="Sanchez-Ramirez S."/>
            <person name="Szollosi G.J."/>
            <person name="Szarkandi J.G."/>
            <person name="Papp V."/>
            <person name="Albert L."/>
            <person name="Andreopoulos W."/>
            <person name="Angelini C."/>
            <person name="Antonin V."/>
            <person name="Barry K.W."/>
            <person name="Bougher N.L."/>
            <person name="Buchanan P."/>
            <person name="Buyck B."/>
            <person name="Bense V."/>
            <person name="Catcheside P."/>
            <person name="Chovatia M."/>
            <person name="Cooper J."/>
            <person name="Damon W."/>
            <person name="Desjardin D."/>
            <person name="Finy P."/>
            <person name="Geml J."/>
            <person name="Haridas S."/>
            <person name="Hughes K."/>
            <person name="Justo A."/>
            <person name="Karasinski D."/>
            <person name="Kautmanova I."/>
            <person name="Kiss B."/>
            <person name="Kocsube S."/>
            <person name="Kotiranta H."/>
            <person name="LaButti K.M."/>
            <person name="Lechner B.E."/>
            <person name="Liimatainen K."/>
            <person name="Lipzen A."/>
            <person name="Lukacs Z."/>
            <person name="Mihaltcheva S."/>
            <person name="Morgado L.N."/>
            <person name="Niskanen T."/>
            <person name="Noordeloos M.E."/>
            <person name="Ohm R.A."/>
            <person name="Ortiz-Santana B."/>
            <person name="Ovrebo C."/>
            <person name="Racz N."/>
            <person name="Riley R."/>
            <person name="Savchenko A."/>
            <person name="Shiryaev A."/>
            <person name="Soop K."/>
            <person name="Spirin V."/>
            <person name="Szebenyi C."/>
            <person name="Tomsovsky M."/>
            <person name="Tulloss R.E."/>
            <person name="Uehling J."/>
            <person name="Grigoriev I.V."/>
            <person name="Vagvolgyi C."/>
            <person name="Papp T."/>
            <person name="Martin F.M."/>
            <person name="Miettinen O."/>
            <person name="Hibbett D.S."/>
            <person name="Nagy L.G."/>
        </authorList>
    </citation>
    <scope>NUCLEOTIDE SEQUENCE [LARGE SCALE GENOMIC DNA]</scope>
    <source>
        <strain evidence="11 12">FP101781</strain>
    </source>
</reference>
<evidence type="ECO:0000256" key="3">
    <source>
        <dbReference type="ARBA" id="ARBA00022801"/>
    </source>
</evidence>
<dbReference type="GO" id="GO:0000724">
    <property type="term" value="P:double-strand break repair via homologous recombination"/>
    <property type="evidence" value="ECO:0007669"/>
    <property type="project" value="TreeGrafter"/>
</dbReference>
<evidence type="ECO:0000313" key="11">
    <source>
        <dbReference type="EMBL" id="TEB29726.1"/>
    </source>
</evidence>
<dbReference type="PANTHER" id="PTHR13710">
    <property type="entry name" value="DNA HELICASE RECQ FAMILY MEMBER"/>
    <property type="match status" value="1"/>
</dbReference>
<evidence type="ECO:0000259" key="9">
    <source>
        <dbReference type="PROSITE" id="PS51192"/>
    </source>
</evidence>
<keyword evidence="3 11" id="KW-0378">Hydrolase</keyword>
<dbReference type="InterPro" id="IPR014001">
    <property type="entry name" value="Helicase_ATP-bd"/>
</dbReference>
<dbReference type="Pfam" id="PF00271">
    <property type="entry name" value="Helicase_C"/>
    <property type="match status" value="1"/>
</dbReference>
<dbReference type="EC" id="5.6.2.4" evidence="8"/>
<dbReference type="InterPro" id="IPR027417">
    <property type="entry name" value="P-loop_NTPase"/>
</dbReference>
<proteinExistence type="inferred from homology"/>
<evidence type="ECO:0000256" key="8">
    <source>
        <dbReference type="ARBA" id="ARBA00034808"/>
    </source>
</evidence>
<comment type="caution">
    <text evidence="11">The sequence shown here is derived from an EMBL/GenBank/DDBJ whole genome shotgun (WGS) entry which is preliminary data.</text>
</comment>
<comment type="similarity">
    <text evidence="1">Belongs to the helicase family. RecQ subfamily.</text>
</comment>
<dbReference type="SMART" id="SM00490">
    <property type="entry name" value="HELICc"/>
    <property type="match status" value="1"/>
</dbReference>
<dbReference type="PROSITE" id="PS51192">
    <property type="entry name" value="HELICASE_ATP_BIND_1"/>
    <property type="match status" value="1"/>
</dbReference>
<dbReference type="GO" id="GO:0043138">
    <property type="term" value="F:3'-5' DNA helicase activity"/>
    <property type="evidence" value="ECO:0007669"/>
    <property type="project" value="UniProtKB-EC"/>
</dbReference>
<dbReference type="PROSITE" id="PS51194">
    <property type="entry name" value="HELICASE_CTER"/>
    <property type="match status" value="1"/>
</dbReference>
<dbReference type="GO" id="GO:0009378">
    <property type="term" value="F:four-way junction helicase activity"/>
    <property type="evidence" value="ECO:0007669"/>
    <property type="project" value="TreeGrafter"/>
</dbReference>
<dbReference type="PROSITE" id="PS00690">
    <property type="entry name" value="DEAH_ATP_HELICASE"/>
    <property type="match status" value="1"/>
</dbReference>
<evidence type="ECO:0000259" key="10">
    <source>
        <dbReference type="PROSITE" id="PS51194"/>
    </source>
</evidence>
<evidence type="ECO:0000256" key="4">
    <source>
        <dbReference type="ARBA" id="ARBA00022840"/>
    </source>
</evidence>
<dbReference type="Proteomes" id="UP000298030">
    <property type="component" value="Unassembled WGS sequence"/>
</dbReference>
<dbReference type="Pfam" id="PF00270">
    <property type="entry name" value="DEAD"/>
    <property type="match status" value="1"/>
</dbReference>
<dbReference type="GO" id="GO:0005694">
    <property type="term" value="C:chromosome"/>
    <property type="evidence" value="ECO:0007669"/>
    <property type="project" value="TreeGrafter"/>
</dbReference>
<sequence length="421" mass="46760">GYDSKKDWDFVGREFEKRFGKPAQPWQLDVAEAAGFLGLNTVVITGTGAGKSTPFVLPALKNRDVKVLLISPLKALQDDQAARFEALGVSSAAVNGDTWSDELQERLQGGQIQVILTSPEMCLLHNKFRAFLSDAALSNELAMVVIDEAHCILQWGGDFRKEYGQLSCLRAFFPTHIPFLTVSATLTPKALQDVQNNLGFEIDTAFFLNRGNDHPNITMLVQNIRSPTNYQAILPHILATDGVPTLPSQLHKTIIFVNSVKSAQHCVQWIRRQLPRRLQGCIDVLRAQRTVASRRRVMKDYREGRVRVLIATEAAGMAFLLTHLQGCDIPDIELIIQLSVSPSLAVWIQCAGRAAHSPTLHGCAILMVEPPVFQVVKKTDGIRTEYKKTVEPALRQWIETTGCRRDVVDEYFGNPPGQQGV</sequence>
<dbReference type="PANTHER" id="PTHR13710:SF105">
    <property type="entry name" value="ATP-DEPENDENT DNA HELICASE Q1"/>
    <property type="match status" value="1"/>
</dbReference>
<dbReference type="InterPro" id="IPR011545">
    <property type="entry name" value="DEAD/DEAH_box_helicase_dom"/>
</dbReference>
<keyword evidence="4" id="KW-0067">ATP-binding</keyword>
<dbReference type="OrthoDB" id="2499463at2759"/>
<keyword evidence="6" id="KW-0413">Isomerase</keyword>
<feature type="non-terminal residue" evidence="11">
    <location>
        <position position="1"/>
    </location>
</feature>
<dbReference type="EMBL" id="QPFP01000026">
    <property type="protein sequence ID" value="TEB29726.1"/>
    <property type="molecule type" value="Genomic_DNA"/>
</dbReference>
<feature type="domain" description="Helicase C-terminal" evidence="10">
    <location>
        <begin position="242"/>
        <end position="398"/>
    </location>
</feature>
<dbReference type="AlphaFoldDB" id="A0A4Y7T6C2"/>
<dbReference type="GO" id="GO:0005737">
    <property type="term" value="C:cytoplasm"/>
    <property type="evidence" value="ECO:0007669"/>
    <property type="project" value="TreeGrafter"/>
</dbReference>
<organism evidence="11 12">
    <name type="scientific">Coprinellus micaceus</name>
    <name type="common">Glistening ink-cap mushroom</name>
    <name type="synonym">Coprinus micaceus</name>
    <dbReference type="NCBI Taxonomy" id="71717"/>
    <lineage>
        <taxon>Eukaryota</taxon>
        <taxon>Fungi</taxon>
        <taxon>Dikarya</taxon>
        <taxon>Basidiomycota</taxon>
        <taxon>Agaricomycotina</taxon>
        <taxon>Agaricomycetes</taxon>
        <taxon>Agaricomycetidae</taxon>
        <taxon>Agaricales</taxon>
        <taxon>Agaricineae</taxon>
        <taxon>Psathyrellaceae</taxon>
        <taxon>Coprinellus</taxon>
    </lineage>
</organism>
<protein>
    <recommendedName>
        <fullName evidence="8">DNA 3'-5' helicase</fullName>
        <ecNumber evidence="8">5.6.2.4</ecNumber>
    </recommendedName>
</protein>
<evidence type="ECO:0000256" key="2">
    <source>
        <dbReference type="ARBA" id="ARBA00022741"/>
    </source>
</evidence>
<comment type="catalytic activity">
    <reaction evidence="7">
        <text>Couples ATP hydrolysis with the unwinding of duplex DNA by translocating in the 3'-5' direction.</text>
        <dbReference type="EC" id="5.6.2.4"/>
    </reaction>
</comment>
<dbReference type="SUPFAM" id="SSF52540">
    <property type="entry name" value="P-loop containing nucleoside triphosphate hydrolases"/>
    <property type="match status" value="1"/>
</dbReference>
<evidence type="ECO:0000313" key="12">
    <source>
        <dbReference type="Proteomes" id="UP000298030"/>
    </source>
</evidence>
<name>A0A4Y7T6C2_COPMI</name>
<accession>A0A4Y7T6C2</accession>
<dbReference type="InterPro" id="IPR002464">
    <property type="entry name" value="DNA/RNA_helicase_DEAH_CS"/>
</dbReference>
<dbReference type="InterPro" id="IPR001650">
    <property type="entry name" value="Helicase_C-like"/>
</dbReference>
<evidence type="ECO:0000256" key="6">
    <source>
        <dbReference type="ARBA" id="ARBA00023235"/>
    </source>
</evidence>
<dbReference type="Gene3D" id="3.40.50.300">
    <property type="entry name" value="P-loop containing nucleotide triphosphate hydrolases"/>
    <property type="match status" value="2"/>
</dbReference>
<keyword evidence="12" id="KW-1185">Reference proteome</keyword>
<evidence type="ECO:0000256" key="7">
    <source>
        <dbReference type="ARBA" id="ARBA00034617"/>
    </source>
</evidence>
<evidence type="ECO:0000256" key="1">
    <source>
        <dbReference type="ARBA" id="ARBA00005446"/>
    </source>
</evidence>
<dbReference type="GO" id="GO:0005524">
    <property type="term" value="F:ATP binding"/>
    <property type="evidence" value="ECO:0007669"/>
    <property type="project" value="UniProtKB-KW"/>
</dbReference>
<feature type="domain" description="Helicase ATP-binding" evidence="9">
    <location>
        <begin position="32"/>
        <end position="204"/>
    </location>
</feature>